<dbReference type="EMBL" id="JAGQDD010000001">
    <property type="protein sequence ID" value="MBQ0929335.1"/>
    <property type="molecule type" value="Genomic_DNA"/>
</dbReference>
<name>A0A940Y6U6_9BURK</name>
<dbReference type="RefSeq" id="WP_210851584.1">
    <property type="nucleotide sequence ID" value="NZ_JAGQDD010000001.1"/>
</dbReference>
<evidence type="ECO:0000313" key="3">
    <source>
        <dbReference type="EMBL" id="MBQ0929335.1"/>
    </source>
</evidence>
<dbReference type="Pfam" id="PF04945">
    <property type="entry name" value="YHS"/>
    <property type="match status" value="1"/>
</dbReference>
<keyword evidence="1" id="KW-0732">Signal</keyword>
<dbReference type="NCBIfam" id="NF041384">
    <property type="entry name" value="YHS_seleno_dom"/>
    <property type="match status" value="1"/>
</dbReference>
<evidence type="ECO:0000259" key="2">
    <source>
        <dbReference type="Pfam" id="PF04945"/>
    </source>
</evidence>
<gene>
    <name evidence="3" type="ORF">KAK03_02485</name>
</gene>
<sequence length="165" mass="18216">MTPATPSPRLMRLFMGALLASLAWLALPAQAAEPPVNTLKNSLFGGRTDTAINGYDTVAYFTERKPVKGSEAFVQEWMGAKWKFASQAHLDLFKANPEKYAPQYGGYCAYGVAQGSLVKVEPDQFTIRDDKLYLNYDADVQAKWLKDPAGFIKTADGRFGALLKK</sequence>
<organism evidence="3 4">
    <name type="scientific">Ideonella alba</name>
    <dbReference type="NCBI Taxonomy" id="2824118"/>
    <lineage>
        <taxon>Bacteria</taxon>
        <taxon>Pseudomonadati</taxon>
        <taxon>Pseudomonadota</taxon>
        <taxon>Betaproteobacteria</taxon>
        <taxon>Burkholderiales</taxon>
        <taxon>Sphaerotilaceae</taxon>
        <taxon>Ideonella</taxon>
    </lineage>
</organism>
<comment type="caution">
    <text evidence="3">The sequence shown here is derived from an EMBL/GenBank/DDBJ whole genome shotgun (WGS) entry which is preliminary data.</text>
</comment>
<dbReference type="AlphaFoldDB" id="A0A940Y6U6"/>
<dbReference type="InterPro" id="IPR007029">
    <property type="entry name" value="YHS_dom"/>
</dbReference>
<dbReference type="Proteomes" id="UP000676246">
    <property type="component" value="Unassembled WGS sequence"/>
</dbReference>
<protein>
    <submittedName>
        <fullName evidence="3">YHS domain-containing protein</fullName>
    </submittedName>
</protein>
<evidence type="ECO:0000256" key="1">
    <source>
        <dbReference type="SAM" id="SignalP"/>
    </source>
</evidence>
<reference evidence="3 4" key="1">
    <citation type="submission" date="2021-04" db="EMBL/GenBank/DDBJ databases">
        <title>The genome sequence of Ideonella sp. 3Y2.</title>
        <authorList>
            <person name="Liu Y."/>
        </authorList>
    </citation>
    <scope>NUCLEOTIDE SEQUENCE [LARGE SCALE GENOMIC DNA]</scope>
    <source>
        <strain evidence="3 4">3Y2</strain>
    </source>
</reference>
<proteinExistence type="predicted"/>
<feature type="chain" id="PRO_5037397221" evidence="1">
    <location>
        <begin position="32"/>
        <end position="165"/>
    </location>
</feature>
<accession>A0A940Y6U6</accession>
<feature type="domain" description="YHS" evidence="2">
    <location>
        <begin position="58"/>
        <end position="104"/>
    </location>
</feature>
<evidence type="ECO:0000313" key="4">
    <source>
        <dbReference type="Proteomes" id="UP000676246"/>
    </source>
</evidence>
<feature type="signal peptide" evidence="1">
    <location>
        <begin position="1"/>
        <end position="31"/>
    </location>
</feature>
<keyword evidence="4" id="KW-1185">Reference proteome</keyword>